<reference evidence="1 2" key="1">
    <citation type="submission" date="2019-12" db="EMBL/GenBank/DDBJ databases">
        <title>Rhizobium genotypes associated with high levels of biological nitrogen fixation by grain legumes in a temperate-maritime cropping system.</title>
        <authorList>
            <person name="Maluk M."/>
            <person name="Francesc Ferrando Molina F."/>
            <person name="Lopez Del Egido L."/>
            <person name="Lafos M."/>
            <person name="Langarica-Fuentes A."/>
            <person name="Gebre Yohannes G."/>
            <person name="Young M.W."/>
            <person name="Martin P."/>
            <person name="Gantlett R."/>
            <person name="Kenicer G."/>
            <person name="Hawes C."/>
            <person name="Begg G.S."/>
            <person name="Quilliam R.S."/>
            <person name="Squire G.R."/>
            <person name="Poole P.S."/>
            <person name="Young P.W."/>
            <person name="Iannetta P.M."/>
            <person name="James E.K."/>
        </authorList>
    </citation>
    <scope>NUCLEOTIDE SEQUENCE [LARGE SCALE GENOMIC DNA]</scope>
    <source>
        <strain evidence="1 2">JHI54</strain>
    </source>
</reference>
<name>A0A7K3VEZ8_RHILE</name>
<comment type="caution">
    <text evidence="1">The sequence shown here is derived from an EMBL/GenBank/DDBJ whole genome shotgun (WGS) entry which is preliminary data.</text>
</comment>
<dbReference type="Proteomes" id="UP000471705">
    <property type="component" value="Unassembled WGS sequence"/>
</dbReference>
<evidence type="ECO:0000313" key="1">
    <source>
        <dbReference type="EMBL" id="NEK15706.1"/>
    </source>
</evidence>
<evidence type="ECO:0000313" key="2">
    <source>
        <dbReference type="Proteomes" id="UP000471705"/>
    </source>
</evidence>
<dbReference type="EMBL" id="WUFV01000005">
    <property type="protein sequence ID" value="NEK15706.1"/>
    <property type="molecule type" value="Genomic_DNA"/>
</dbReference>
<sequence>MSLSFYARNVAKSECSRRQIRRQMEMAGRTLRGDKFWTEKECEVIRQCGGDFDKIQKRLKHRTRIAISAQCRKMGIRKRIRHEWTAADISRLGKLYPSAAAAEICAIFSHSTWVNIRQVAQYHGFRRRDDTYSLTGYPTLDEVRRRCREIKWSMIDLDKAARTGQYFSKSRWIGKKINHRALGRAIEALDGTVKAEWREY</sequence>
<dbReference type="AlphaFoldDB" id="A0A7K3VEZ8"/>
<gene>
    <name evidence="1" type="ORF">GR257_12670</name>
</gene>
<organism evidence="1 2">
    <name type="scientific">Rhizobium leguminosarum</name>
    <dbReference type="NCBI Taxonomy" id="384"/>
    <lineage>
        <taxon>Bacteria</taxon>
        <taxon>Pseudomonadati</taxon>
        <taxon>Pseudomonadota</taxon>
        <taxon>Alphaproteobacteria</taxon>
        <taxon>Hyphomicrobiales</taxon>
        <taxon>Rhizobiaceae</taxon>
        <taxon>Rhizobium/Agrobacterium group</taxon>
        <taxon>Rhizobium</taxon>
    </lineage>
</organism>
<protein>
    <recommendedName>
        <fullName evidence="3">Myb-like domain-containing protein</fullName>
    </recommendedName>
</protein>
<proteinExistence type="predicted"/>
<dbReference type="RefSeq" id="WP_164046894.1">
    <property type="nucleotide sequence ID" value="NZ_WUFV01000005.1"/>
</dbReference>
<accession>A0A7K3VEZ8</accession>
<evidence type="ECO:0008006" key="3">
    <source>
        <dbReference type="Google" id="ProtNLM"/>
    </source>
</evidence>